<dbReference type="EMBL" id="CP001710">
    <property type="protein sequence ID" value="ADL58478.1"/>
    <property type="molecule type" value="Genomic_DNA"/>
</dbReference>
<dbReference type="HOGENOM" id="CLU_759948_0_0_2"/>
<dbReference type="OrthoDB" id="211024at2157"/>
<dbReference type="PANTHER" id="PTHR38462:SF1">
    <property type="entry name" value="YPRB RIBONUCLEASE H-LIKE DOMAIN-CONTAINING PROTEIN"/>
    <property type="match status" value="1"/>
</dbReference>
<dbReference type="InterPro" id="IPR036397">
    <property type="entry name" value="RNaseH_sf"/>
</dbReference>
<dbReference type="AlphaFoldDB" id="D9PW80"/>
<gene>
    <name evidence="2" type="ordered locus">MTBMA_c08830</name>
</gene>
<dbReference type="GO" id="GO:0003676">
    <property type="term" value="F:nucleic acid binding"/>
    <property type="evidence" value="ECO:0007669"/>
    <property type="project" value="InterPro"/>
</dbReference>
<reference key="1">
    <citation type="submission" date="2009-08" db="EMBL/GenBank/DDBJ databases">
        <title>The genome sequence of Methanothermobacter marburgensis.</title>
        <authorList>
            <person name="Kaster A."/>
            <person name="Seedorf H."/>
            <person name="Goenrich M."/>
            <person name="Wiezer A."/>
            <person name="Liesegang H."/>
            <person name="Thauer R."/>
            <person name="Gottschalk G."/>
        </authorList>
    </citation>
    <scope>NUCLEOTIDE SEQUENCE</scope>
    <source>
        <strain>Marburg</strain>
    </source>
</reference>
<sequence length="304" mass="34359">MFEKLKWDLMMEYDGVELEEAIGASRVTAAGSEALEVSFTRKVRFRVRESVDDILSDLKLLRGVGPVTEERLKSEGYLTVPDLLAHERYRDEASRVLSMIQSGDVYNLRCYLNASSSDERVLTALGLLEGEMFTFLDIETLGLSDEPVILTGMAWIEDDKIHVRQRLAPEPSMEAAVLEIFHHIPPDSVLVTFNGASFDIPYIRRRSEFHNLSNRLEQCHVDLYHVSRRLWGGSLPDCKLCTVESYILGVERDLDIPGAYVPDYYHTYLSTGNPGPLVPVVEHNREDIINMALLLSHINSGSTD</sequence>
<dbReference type="GeneID" id="9704591"/>
<proteinExistence type="predicted"/>
<dbReference type="GeneID" id="77399659"/>
<dbReference type="InterPro" id="IPR038720">
    <property type="entry name" value="YprB_RNase_H-like_dom"/>
</dbReference>
<dbReference type="STRING" id="79929.MTBMA_c08830"/>
<dbReference type="PANTHER" id="PTHR38462">
    <property type="entry name" value="EXONUCLEASE-LIKE PROTEIN"/>
    <property type="match status" value="1"/>
</dbReference>
<dbReference type="PaxDb" id="79929-MTBMA_c08830"/>
<reference evidence="2 3" key="2">
    <citation type="journal article" date="2010" name="J. Bacteriol.">
        <title>Complete genome sequence of Methanothermobacter marburgensis, a methanoarchaeon model organism.</title>
        <authorList>
            <person name="Liesegang H."/>
            <person name="Kaster A.K."/>
            <person name="Wiezer A."/>
            <person name="Goenrich M."/>
            <person name="Wollherr A."/>
            <person name="Seedorf H."/>
            <person name="Gottschalk G."/>
            <person name="Thauer R.K."/>
        </authorList>
    </citation>
    <scope>NUCLEOTIDE SEQUENCE [LARGE SCALE GENOMIC DNA]</scope>
    <source>
        <strain evidence="3">ATCC BAA-927 / DSM 2133 / JCM 14651 / NBRC 100331 / OCM 82 / Marburg</strain>
    </source>
</reference>
<organism evidence="2 3">
    <name type="scientific">Methanothermobacter marburgensis (strain ATCC BAA-927 / DSM 2133 / JCM 14651 / NBRC 100331 / OCM 82 / Marburg)</name>
    <name type="common">Methanobacterium thermoautotrophicum</name>
    <dbReference type="NCBI Taxonomy" id="79929"/>
    <lineage>
        <taxon>Archaea</taxon>
        <taxon>Methanobacteriati</taxon>
        <taxon>Methanobacteriota</taxon>
        <taxon>Methanomada group</taxon>
        <taxon>Methanobacteria</taxon>
        <taxon>Methanobacteriales</taxon>
        <taxon>Methanobacteriaceae</taxon>
        <taxon>Methanothermobacter</taxon>
    </lineage>
</organism>
<evidence type="ECO:0000313" key="2">
    <source>
        <dbReference type="EMBL" id="ADL58478.1"/>
    </source>
</evidence>
<name>D9PW80_METTM</name>
<dbReference type="Gene3D" id="3.30.420.10">
    <property type="entry name" value="Ribonuclease H-like superfamily/Ribonuclease H"/>
    <property type="match status" value="1"/>
</dbReference>
<dbReference type="RefSeq" id="WP_013295702.1">
    <property type="nucleotide sequence ID" value="NC_014408.1"/>
</dbReference>
<dbReference type="KEGG" id="mmg:MTBMA_c08830"/>
<protein>
    <recommendedName>
        <fullName evidence="1">YprB ribonuclease H-like domain-containing protein</fullName>
    </recommendedName>
</protein>
<evidence type="ECO:0000259" key="1">
    <source>
        <dbReference type="Pfam" id="PF13482"/>
    </source>
</evidence>
<feature type="domain" description="YprB ribonuclease H-like" evidence="1">
    <location>
        <begin position="135"/>
        <end position="298"/>
    </location>
</feature>
<dbReference type="InterPro" id="IPR012337">
    <property type="entry name" value="RNaseH-like_sf"/>
</dbReference>
<dbReference type="Proteomes" id="UP000000345">
    <property type="component" value="Chromosome"/>
</dbReference>
<dbReference type="SUPFAM" id="SSF53098">
    <property type="entry name" value="Ribonuclease H-like"/>
    <property type="match status" value="1"/>
</dbReference>
<evidence type="ECO:0000313" key="3">
    <source>
        <dbReference type="Proteomes" id="UP000000345"/>
    </source>
</evidence>
<accession>D9PW80</accession>
<dbReference type="Pfam" id="PF13482">
    <property type="entry name" value="RNase_H_2"/>
    <property type="match status" value="1"/>
</dbReference>
<keyword evidence="3" id="KW-1185">Reference proteome</keyword>